<feature type="domain" description="Transcription regulator Rua1 C-terminal" evidence="2">
    <location>
        <begin position="440"/>
        <end position="539"/>
    </location>
</feature>
<proteinExistence type="predicted"/>
<feature type="compositionally biased region" description="Polar residues" evidence="1">
    <location>
        <begin position="592"/>
        <end position="602"/>
    </location>
</feature>
<dbReference type="PANTHER" id="PTHR28125">
    <property type="entry name" value="MEIOTIC EXPRESSION UP-REGULATED PROTEIN 26"/>
    <property type="match status" value="1"/>
</dbReference>
<feature type="region of interest" description="Disordered" evidence="1">
    <location>
        <begin position="1"/>
        <end position="25"/>
    </location>
</feature>
<reference evidence="5" key="3">
    <citation type="submission" date="2025-04" db="UniProtKB">
        <authorList>
            <consortium name="RefSeq"/>
        </authorList>
    </citation>
    <scope>IDENTIFICATION</scope>
    <source>
        <strain evidence="5">CBS 781.70</strain>
    </source>
</reference>
<dbReference type="RefSeq" id="XP_033538076.1">
    <property type="nucleotide sequence ID" value="XM_033677900.1"/>
</dbReference>
<sequence length="690" mass="75597">MIYPNGTFSAHSSPQPAVHPSPRPTPPLFYSWSNLGTNQGPCPSKVPRAAVGPFHTRRHHSRINGRALRENARDLYSRPNSMNGQNHTPIANRANGLMDYVQIPKISLGASAADTTFPEHCTDHSLDTWNQKAFNDVEFAALDQNLPELAPSAMANDDDDAIVDLRRYPNIENEYAHADLYSGDVSRRVSDSSFSLSSAGPIPEVSSHEDFPTSEAPSYVSDRDGWSNLEQAQHLLSPMPSPRHSFPGPIRDSSRSWASPTSHSSIRTSPYNMDSGRNKRWSTGMYPSTPSPVTQGNNFNNRLSFYGGSPHYPRHSATSFLTPVNTTSAPMLPSWSKNMLSPQPNSIPAAQHTLFSSPDTAFPPNPSRQYLPSQGFFRSLQSNGDHSTPGFESSHFAAPSDPPDLYSSLNDPPSDPPESDMKSSDPDLVPHEQDLRFSGDLYTPRWVRGHGNKREGWCGLCKPGRWLVLKNSAFWYDKSFTHGVSAATGAAFRGPGETRRTEPNMDTWEGLCSSCGDWVNLVSNKKKGTTWFRHAYKCHPHPKVKDGPKRRRESANHTQPSQAHPKLRLHTFSNASNATPSSTPTSSSTNTVIFGSPSTSRNPQDDLPFASARTDDPGDESGGALLSAPSGTRGTNVVAGVKREREVTPQFRTETETRASASDRAYARSYAVDLPDQKTATALGSFVGIL</sequence>
<dbReference type="Pfam" id="PF14616">
    <property type="entry name" value="Rua1_C"/>
    <property type="match status" value="1"/>
</dbReference>
<organism evidence="3">
    <name type="scientific">Eremomyces bilateralis CBS 781.70</name>
    <dbReference type="NCBI Taxonomy" id="1392243"/>
    <lineage>
        <taxon>Eukaryota</taxon>
        <taxon>Fungi</taxon>
        <taxon>Dikarya</taxon>
        <taxon>Ascomycota</taxon>
        <taxon>Pezizomycotina</taxon>
        <taxon>Dothideomycetes</taxon>
        <taxon>Dothideomycetes incertae sedis</taxon>
        <taxon>Eremomycetales</taxon>
        <taxon>Eremomycetaceae</taxon>
        <taxon>Eremomyces</taxon>
    </lineage>
</organism>
<protein>
    <recommendedName>
        <fullName evidence="2">Transcription regulator Rua1 C-terminal domain-containing protein</fullName>
    </recommendedName>
</protein>
<accession>A0A6G1GEA8</accession>
<evidence type="ECO:0000313" key="3">
    <source>
        <dbReference type="EMBL" id="KAF1816445.1"/>
    </source>
</evidence>
<feature type="compositionally biased region" description="Polar residues" evidence="1">
    <location>
        <begin position="342"/>
        <end position="359"/>
    </location>
</feature>
<dbReference type="GeneID" id="54418470"/>
<name>A0A6G1GEA8_9PEZI</name>
<gene>
    <name evidence="3 5" type="ORF">P152DRAFT_446100</name>
</gene>
<feature type="region of interest" description="Disordered" evidence="1">
    <location>
        <begin position="538"/>
        <end position="635"/>
    </location>
</feature>
<reference evidence="5" key="2">
    <citation type="submission" date="2020-04" db="EMBL/GenBank/DDBJ databases">
        <authorList>
            <consortium name="NCBI Genome Project"/>
        </authorList>
    </citation>
    <scope>NUCLEOTIDE SEQUENCE</scope>
    <source>
        <strain evidence="5">CBS 781.70</strain>
    </source>
</reference>
<evidence type="ECO:0000259" key="2">
    <source>
        <dbReference type="Pfam" id="PF14616"/>
    </source>
</evidence>
<keyword evidence="4" id="KW-1185">Reference proteome</keyword>
<feature type="compositionally biased region" description="Basic residues" evidence="1">
    <location>
        <begin position="538"/>
        <end position="552"/>
    </location>
</feature>
<feature type="region of interest" description="Disordered" evidence="1">
    <location>
        <begin position="236"/>
        <end position="280"/>
    </location>
</feature>
<feature type="compositionally biased region" description="Polar residues" evidence="1">
    <location>
        <begin position="1"/>
        <end position="15"/>
    </location>
</feature>
<feature type="region of interest" description="Disordered" evidence="1">
    <location>
        <begin position="342"/>
        <end position="432"/>
    </location>
</feature>
<feature type="compositionally biased region" description="Polar residues" evidence="1">
    <location>
        <begin position="255"/>
        <end position="272"/>
    </location>
</feature>
<dbReference type="AlphaFoldDB" id="A0A6G1GEA8"/>
<evidence type="ECO:0000256" key="1">
    <source>
        <dbReference type="SAM" id="MobiDB-lite"/>
    </source>
</evidence>
<feature type="compositionally biased region" description="Low complexity" evidence="1">
    <location>
        <begin position="573"/>
        <end position="591"/>
    </location>
</feature>
<reference evidence="3 5" key="1">
    <citation type="submission" date="2020-01" db="EMBL/GenBank/DDBJ databases">
        <authorList>
            <consortium name="DOE Joint Genome Institute"/>
            <person name="Haridas S."/>
            <person name="Albert R."/>
            <person name="Binder M."/>
            <person name="Bloem J."/>
            <person name="Labutti K."/>
            <person name="Salamov A."/>
            <person name="Andreopoulos B."/>
            <person name="Baker S.E."/>
            <person name="Barry K."/>
            <person name="Bills G."/>
            <person name="Bluhm B.H."/>
            <person name="Cannon C."/>
            <person name="Castanera R."/>
            <person name="Culley D.E."/>
            <person name="Daum C."/>
            <person name="Ezra D."/>
            <person name="Gonzalez J.B."/>
            <person name="Henrissat B."/>
            <person name="Kuo A."/>
            <person name="Liang C."/>
            <person name="Lipzen A."/>
            <person name="Lutzoni F."/>
            <person name="Magnuson J."/>
            <person name="Mondo S."/>
            <person name="Nolan M."/>
            <person name="Ohm R."/>
            <person name="Pangilinan J."/>
            <person name="Park H.-J."/>
            <person name="Ramirez L."/>
            <person name="Alfaro M."/>
            <person name="Sun H."/>
            <person name="Tritt A."/>
            <person name="Yoshinaga Y."/>
            <person name="Zwiers L.-H."/>
            <person name="Turgeon B.G."/>
            <person name="Goodwin S.B."/>
            <person name="Spatafora J.W."/>
            <person name="Crous P.W."/>
            <person name="Grigoriev I.V."/>
        </authorList>
    </citation>
    <scope>NUCLEOTIDE SEQUENCE</scope>
    <source>
        <strain evidence="3 5">CBS 781.70</strain>
    </source>
</reference>
<feature type="region of interest" description="Disordered" evidence="1">
    <location>
        <begin position="192"/>
        <end position="223"/>
    </location>
</feature>
<dbReference type="PANTHER" id="PTHR28125:SF3">
    <property type="entry name" value="TRANSCRIPTION REGULATOR RUA1 C-TERMINAL DOMAIN-CONTAINING PROTEIN"/>
    <property type="match status" value="1"/>
</dbReference>
<dbReference type="InterPro" id="IPR028012">
    <property type="entry name" value="Rua1_C"/>
</dbReference>
<dbReference type="EMBL" id="ML975150">
    <property type="protein sequence ID" value="KAF1816445.1"/>
    <property type="molecule type" value="Genomic_DNA"/>
</dbReference>
<dbReference type="Proteomes" id="UP000504638">
    <property type="component" value="Unplaced"/>
</dbReference>
<feature type="compositionally biased region" description="Basic and acidic residues" evidence="1">
    <location>
        <begin position="419"/>
        <end position="432"/>
    </location>
</feature>
<evidence type="ECO:0000313" key="4">
    <source>
        <dbReference type="Proteomes" id="UP000504638"/>
    </source>
</evidence>
<dbReference type="OrthoDB" id="5595379at2759"/>
<evidence type="ECO:0000313" key="5">
    <source>
        <dbReference type="RefSeq" id="XP_033538076.1"/>
    </source>
</evidence>